<comment type="function">
    <text evidence="10">Sterol O-acyltransferase that catalyzes the formation of stery esters.</text>
</comment>
<comment type="pathway">
    <text evidence="2">Lipid metabolism.</text>
</comment>
<organism evidence="15 16">
    <name type="scientific">Microthyrium microscopicum</name>
    <dbReference type="NCBI Taxonomy" id="703497"/>
    <lineage>
        <taxon>Eukaryota</taxon>
        <taxon>Fungi</taxon>
        <taxon>Dikarya</taxon>
        <taxon>Ascomycota</taxon>
        <taxon>Pezizomycotina</taxon>
        <taxon>Dothideomycetes</taxon>
        <taxon>Dothideomycetes incertae sedis</taxon>
        <taxon>Microthyriales</taxon>
        <taxon>Microthyriaceae</taxon>
        <taxon>Microthyrium</taxon>
    </lineage>
</organism>
<evidence type="ECO:0000256" key="12">
    <source>
        <dbReference type="PIRSR" id="PIRSR000439-1"/>
    </source>
</evidence>
<dbReference type="Pfam" id="PF03062">
    <property type="entry name" value="MBOAT"/>
    <property type="match status" value="1"/>
</dbReference>
<feature type="transmembrane region" description="Helical" evidence="14">
    <location>
        <begin position="334"/>
        <end position="354"/>
    </location>
</feature>
<evidence type="ECO:0000256" key="7">
    <source>
        <dbReference type="ARBA" id="ARBA00022989"/>
    </source>
</evidence>
<evidence type="ECO:0000313" key="16">
    <source>
        <dbReference type="Proteomes" id="UP000799302"/>
    </source>
</evidence>
<evidence type="ECO:0000256" key="5">
    <source>
        <dbReference type="ARBA" id="ARBA00022692"/>
    </source>
</evidence>
<dbReference type="InterPro" id="IPR014371">
    <property type="entry name" value="Oat_ACAT_DAG_ARE"/>
</dbReference>
<evidence type="ECO:0000256" key="9">
    <source>
        <dbReference type="ARBA" id="ARBA00023315"/>
    </source>
</evidence>
<evidence type="ECO:0000256" key="8">
    <source>
        <dbReference type="ARBA" id="ARBA00023136"/>
    </source>
</evidence>
<evidence type="ECO:0000313" key="15">
    <source>
        <dbReference type="EMBL" id="KAF2674032.1"/>
    </source>
</evidence>
<reference evidence="15" key="1">
    <citation type="journal article" date="2020" name="Stud. Mycol.">
        <title>101 Dothideomycetes genomes: a test case for predicting lifestyles and emergence of pathogens.</title>
        <authorList>
            <person name="Haridas S."/>
            <person name="Albert R."/>
            <person name="Binder M."/>
            <person name="Bloem J."/>
            <person name="Labutti K."/>
            <person name="Salamov A."/>
            <person name="Andreopoulos B."/>
            <person name="Baker S."/>
            <person name="Barry K."/>
            <person name="Bills G."/>
            <person name="Bluhm B."/>
            <person name="Cannon C."/>
            <person name="Castanera R."/>
            <person name="Culley D."/>
            <person name="Daum C."/>
            <person name="Ezra D."/>
            <person name="Gonzalez J."/>
            <person name="Henrissat B."/>
            <person name="Kuo A."/>
            <person name="Liang C."/>
            <person name="Lipzen A."/>
            <person name="Lutzoni F."/>
            <person name="Magnuson J."/>
            <person name="Mondo S."/>
            <person name="Nolan M."/>
            <person name="Ohm R."/>
            <person name="Pangilinan J."/>
            <person name="Park H.-J."/>
            <person name="Ramirez L."/>
            <person name="Alfaro M."/>
            <person name="Sun H."/>
            <person name="Tritt A."/>
            <person name="Yoshinaga Y."/>
            <person name="Zwiers L.-H."/>
            <person name="Turgeon B."/>
            <person name="Goodwin S."/>
            <person name="Spatafora J."/>
            <person name="Crous P."/>
            <person name="Grigoriev I."/>
        </authorList>
    </citation>
    <scope>NUCLEOTIDE SEQUENCE</scope>
    <source>
        <strain evidence="15">CBS 115976</strain>
    </source>
</reference>
<dbReference type="AlphaFoldDB" id="A0A6A6UP58"/>
<feature type="transmembrane region" description="Helical" evidence="14">
    <location>
        <begin position="434"/>
        <end position="451"/>
    </location>
</feature>
<accession>A0A6A6UP58</accession>
<sequence>MASRIDTGLSTATKLPAEPSLTSRNQSTKSSTPSTQSPTKAPQKKHNHASAIHKVAKVSPLSYDAPVVPSFFGFQNLMALMLIVSNLRLMIENSRKYGFRICLSCHEISREDLVLGSILYFSVPFHLLVAYIIELVAAQQAKSSLARLQTRPNGNGHVKSTHEAQQKTFQVTWYIIAFAHAVNATLNLAISTWCVYYHIFHPAIGAAVELHATITWLKVCSYAFANRDLRHALLYPELDAGLPDLYASCPYPENITLGNLCYFWWAPTLVYQPVYPRTSRIRRTYVIKRAGELVGLSVVIWLVIVQYASPLLHNSMEHMHKMDMISIMERVLKLSTISLFCWLCGFYALFHSFLNLLAEVMRFADREFYSDWWNVSTVREYWTSWNKPVYAFMKRHIYSPLVGRGVSPRMAQLLTFIFSGVLHELLIGIPTHNIIGAAFAAMIGQVPFILITDPFGKSSSYAYRVTGNAMFWLFFCIFGQPIAAMVYFFSWQKQYGQWKDK</sequence>
<name>A0A6A6UP58_9PEZI</name>
<proteinExistence type="inferred from homology"/>
<feature type="region of interest" description="Disordered" evidence="13">
    <location>
        <begin position="1"/>
        <end position="49"/>
    </location>
</feature>
<dbReference type="Proteomes" id="UP000799302">
    <property type="component" value="Unassembled WGS sequence"/>
</dbReference>
<evidence type="ECO:0000256" key="11">
    <source>
        <dbReference type="PIRNR" id="PIRNR000439"/>
    </source>
</evidence>
<evidence type="ECO:0000256" key="4">
    <source>
        <dbReference type="ARBA" id="ARBA00022679"/>
    </source>
</evidence>
<keyword evidence="6 11" id="KW-0256">Endoplasmic reticulum</keyword>
<feature type="transmembrane region" description="Helical" evidence="14">
    <location>
        <begin position="471"/>
        <end position="491"/>
    </location>
</feature>
<gene>
    <name evidence="15" type="ORF">BT63DRAFT_419346</name>
</gene>
<keyword evidence="16" id="KW-1185">Reference proteome</keyword>
<keyword evidence="5 14" id="KW-0812">Transmembrane</keyword>
<dbReference type="OrthoDB" id="10039049at2759"/>
<dbReference type="EMBL" id="MU004230">
    <property type="protein sequence ID" value="KAF2674032.1"/>
    <property type="molecule type" value="Genomic_DNA"/>
</dbReference>
<evidence type="ECO:0000256" key="10">
    <source>
        <dbReference type="ARBA" id="ARBA00023568"/>
    </source>
</evidence>
<evidence type="ECO:0000256" key="2">
    <source>
        <dbReference type="ARBA" id="ARBA00005189"/>
    </source>
</evidence>
<evidence type="ECO:0000256" key="1">
    <source>
        <dbReference type="ARBA" id="ARBA00004477"/>
    </source>
</evidence>
<dbReference type="GO" id="GO:0004144">
    <property type="term" value="F:diacylglycerol O-acyltransferase activity"/>
    <property type="evidence" value="ECO:0007669"/>
    <property type="project" value="TreeGrafter"/>
</dbReference>
<feature type="transmembrane region" description="Helical" evidence="14">
    <location>
        <begin position="112"/>
        <end position="133"/>
    </location>
</feature>
<keyword evidence="9 11" id="KW-0012">Acyltransferase</keyword>
<comment type="subcellular location">
    <subcellularLocation>
        <location evidence="1 11">Endoplasmic reticulum membrane</location>
        <topology evidence="1 11">Multi-pass membrane protein</topology>
    </subcellularLocation>
</comment>
<feature type="compositionally biased region" description="Low complexity" evidence="13">
    <location>
        <begin position="26"/>
        <end position="40"/>
    </location>
</feature>
<keyword evidence="4 11" id="KW-0808">Transferase</keyword>
<dbReference type="GO" id="GO:0019432">
    <property type="term" value="P:triglyceride biosynthetic process"/>
    <property type="evidence" value="ECO:0007669"/>
    <property type="project" value="TreeGrafter"/>
</dbReference>
<feature type="transmembrane region" description="Helical" evidence="14">
    <location>
        <begin position="71"/>
        <end position="91"/>
    </location>
</feature>
<dbReference type="InterPro" id="IPR004299">
    <property type="entry name" value="MBOAT_fam"/>
</dbReference>
<dbReference type="PANTHER" id="PTHR10408:SF7">
    <property type="entry name" value="DIACYLGLYCEROL O-ACYLTRANSFERASE 1"/>
    <property type="match status" value="1"/>
</dbReference>
<keyword evidence="7 14" id="KW-1133">Transmembrane helix</keyword>
<dbReference type="PANTHER" id="PTHR10408">
    <property type="entry name" value="STEROL O-ACYLTRANSFERASE"/>
    <property type="match status" value="1"/>
</dbReference>
<dbReference type="PIRSF" id="PIRSF000439">
    <property type="entry name" value="Oat_ACAT_DAG_ARE"/>
    <property type="match status" value="1"/>
</dbReference>
<feature type="active site" evidence="12">
    <location>
        <position position="423"/>
    </location>
</feature>
<evidence type="ECO:0000256" key="6">
    <source>
        <dbReference type="ARBA" id="ARBA00022824"/>
    </source>
</evidence>
<evidence type="ECO:0000256" key="14">
    <source>
        <dbReference type="SAM" id="Phobius"/>
    </source>
</evidence>
<dbReference type="GO" id="GO:0005789">
    <property type="term" value="C:endoplasmic reticulum membrane"/>
    <property type="evidence" value="ECO:0007669"/>
    <property type="project" value="UniProtKB-SubCell"/>
</dbReference>
<comment type="similarity">
    <text evidence="3 11">Belongs to the membrane-bound acyltransferase family. Sterol o-acyltransferase subfamily.</text>
</comment>
<keyword evidence="8 11" id="KW-0472">Membrane</keyword>
<feature type="transmembrane region" description="Helical" evidence="14">
    <location>
        <begin position="293"/>
        <end position="313"/>
    </location>
</feature>
<protein>
    <recommendedName>
        <fullName evidence="11">O-acyltransferase</fullName>
    </recommendedName>
</protein>
<evidence type="ECO:0000256" key="3">
    <source>
        <dbReference type="ARBA" id="ARBA00009010"/>
    </source>
</evidence>
<evidence type="ECO:0000256" key="13">
    <source>
        <dbReference type="SAM" id="MobiDB-lite"/>
    </source>
</evidence>